<dbReference type="PANTHER" id="PTHR42920">
    <property type="entry name" value="OS03G0707200 PROTEIN-RELATED"/>
    <property type="match status" value="1"/>
</dbReference>
<reference evidence="9 10" key="1">
    <citation type="submission" date="2020-05" db="EMBL/GenBank/DDBJ databases">
        <title>Draft genome of xy-202 and genomic insight in genome of the genus Peptostreptococcus.</title>
        <authorList>
            <person name="Zhang Z."/>
        </authorList>
    </citation>
    <scope>NUCLEOTIDE SEQUENCE [LARGE SCALE GENOMIC DNA]</scope>
    <source>
        <strain evidence="9 10">DSM 27025</strain>
    </source>
</reference>
<feature type="transmembrane region" description="Helical" evidence="7">
    <location>
        <begin position="170"/>
        <end position="189"/>
    </location>
</feature>
<dbReference type="EMBL" id="JABGBW010000002">
    <property type="protein sequence ID" value="MBC2576068.1"/>
    <property type="molecule type" value="Genomic_DNA"/>
</dbReference>
<evidence type="ECO:0000256" key="2">
    <source>
        <dbReference type="ARBA" id="ARBA00007362"/>
    </source>
</evidence>
<evidence type="ECO:0000259" key="8">
    <source>
        <dbReference type="Pfam" id="PF00892"/>
    </source>
</evidence>
<feature type="transmembrane region" description="Helical" evidence="7">
    <location>
        <begin position="117"/>
        <end position="134"/>
    </location>
</feature>
<dbReference type="Proteomes" id="UP000713904">
    <property type="component" value="Unassembled WGS sequence"/>
</dbReference>
<feature type="transmembrane region" description="Helical" evidence="7">
    <location>
        <begin position="35"/>
        <end position="56"/>
    </location>
</feature>
<evidence type="ECO:0000313" key="10">
    <source>
        <dbReference type="Proteomes" id="UP000713904"/>
    </source>
</evidence>
<dbReference type="SUPFAM" id="SSF103481">
    <property type="entry name" value="Multidrug resistance efflux transporter EmrE"/>
    <property type="match status" value="2"/>
</dbReference>
<evidence type="ECO:0000256" key="5">
    <source>
        <dbReference type="ARBA" id="ARBA00022989"/>
    </source>
</evidence>
<keyword evidence="10" id="KW-1185">Reference proteome</keyword>
<feature type="domain" description="EamA" evidence="8">
    <location>
        <begin position="13"/>
        <end position="158"/>
    </location>
</feature>
<evidence type="ECO:0000256" key="1">
    <source>
        <dbReference type="ARBA" id="ARBA00004651"/>
    </source>
</evidence>
<evidence type="ECO:0000313" key="9">
    <source>
        <dbReference type="EMBL" id="MBC2576068.1"/>
    </source>
</evidence>
<comment type="subcellular location">
    <subcellularLocation>
        <location evidence="1">Cell membrane</location>
        <topology evidence="1">Multi-pass membrane protein</topology>
    </subcellularLocation>
</comment>
<keyword evidence="4 7" id="KW-0812">Transmembrane</keyword>
<dbReference type="InterPro" id="IPR037185">
    <property type="entry name" value="EmrE-like"/>
</dbReference>
<name>A0ABR6TLD5_9FIRM</name>
<comment type="caution">
    <text evidence="9">The sequence shown here is derived from an EMBL/GenBank/DDBJ whole genome shotgun (WGS) entry which is preliminary data.</text>
</comment>
<evidence type="ECO:0000256" key="4">
    <source>
        <dbReference type="ARBA" id="ARBA00022692"/>
    </source>
</evidence>
<evidence type="ECO:0000256" key="6">
    <source>
        <dbReference type="ARBA" id="ARBA00023136"/>
    </source>
</evidence>
<feature type="transmembrane region" description="Helical" evidence="7">
    <location>
        <begin position="258"/>
        <end position="278"/>
    </location>
</feature>
<accession>A0ABR6TLD5</accession>
<feature type="transmembrane region" description="Helical" evidence="7">
    <location>
        <begin position="223"/>
        <end position="246"/>
    </location>
</feature>
<dbReference type="PANTHER" id="PTHR42920:SF5">
    <property type="entry name" value="EAMA DOMAIN-CONTAINING PROTEIN"/>
    <property type="match status" value="1"/>
</dbReference>
<dbReference type="Pfam" id="PF00892">
    <property type="entry name" value="EamA"/>
    <property type="match status" value="2"/>
</dbReference>
<gene>
    <name evidence="9" type="ORF">HLB29_05150</name>
</gene>
<sequence length="325" mass="35181">MNQKKKQETKSAGLLMLTSIIWGVAFVFQRTGMDHIGPFAFNFFRCIICLAFLFIINRIAGKRRKKLVEQGYYEEVEGNKGFKDKSLIIGGLLAGLALFLAMSTQQVGMVSTTASKAGFITTMYIVMVPVMGIFYGRKTNLKMWICVALAAVGLYLLSIKEGFVIERGDFLVFLSAICFGLQIIVIDLFAPKADALKLSMVQFITSGTLSLIAMLGLENLTLLGLQAAAVAILYTGLLSSGVGFTLQIVAQKNLSPTISSLIMSMESGVSVVAGVLLLGETLTSREIAGCIIMVIAVLAAQIQLPKKIERTAVVETKKIKAVEIK</sequence>
<dbReference type="InterPro" id="IPR051258">
    <property type="entry name" value="Diverse_Substrate_Transporter"/>
</dbReference>
<proteinExistence type="inferred from homology"/>
<protein>
    <submittedName>
        <fullName evidence="9">DMT family transporter</fullName>
    </submittedName>
</protein>
<keyword evidence="5 7" id="KW-1133">Transmembrane helix</keyword>
<dbReference type="InterPro" id="IPR000620">
    <property type="entry name" value="EamA_dom"/>
</dbReference>
<evidence type="ECO:0000256" key="7">
    <source>
        <dbReference type="SAM" id="Phobius"/>
    </source>
</evidence>
<feature type="transmembrane region" description="Helical" evidence="7">
    <location>
        <begin position="196"/>
        <end position="217"/>
    </location>
</feature>
<dbReference type="RefSeq" id="WP_185624074.1">
    <property type="nucleotide sequence ID" value="NZ_JABGBW010000002.1"/>
</dbReference>
<organism evidence="9 10">
    <name type="scientific">Peptostreptococcus canis</name>
    <dbReference type="NCBI Taxonomy" id="1159213"/>
    <lineage>
        <taxon>Bacteria</taxon>
        <taxon>Bacillati</taxon>
        <taxon>Bacillota</taxon>
        <taxon>Clostridia</taxon>
        <taxon>Peptostreptococcales</taxon>
        <taxon>Peptostreptococcaceae</taxon>
        <taxon>Peptostreptococcus</taxon>
    </lineage>
</organism>
<evidence type="ECO:0000256" key="3">
    <source>
        <dbReference type="ARBA" id="ARBA00022475"/>
    </source>
</evidence>
<feature type="transmembrane region" description="Helical" evidence="7">
    <location>
        <begin position="284"/>
        <end position="302"/>
    </location>
</feature>
<feature type="domain" description="EamA" evidence="8">
    <location>
        <begin position="167"/>
        <end position="298"/>
    </location>
</feature>
<feature type="transmembrane region" description="Helical" evidence="7">
    <location>
        <begin position="87"/>
        <end position="105"/>
    </location>
</feature>
<feature type="transmembrane region" description="Helical" evidence="7">
    <location>
        <begin position="141"/>
        <end position="158"/>
    </location>
</feature>
<feature type="transmembrane region" description="Helical" evidence="7">
    <location>
        <begin position="12"/>
        <end position="29"/>
    </location>
</feature>
<comment type="similarity">
    <text evidence="2">Belongs to the EamA transporter family.</text>
</comment>
<keyword evidence="6 7" id="KW-0472">Membrane</keyword>
<keyword evidence="3" id="KW-1003">Cell membrane</keyword>